<gene>
    <name evidence="7" type="ORF">AKJ29_11990</name>
</gene>
<keyword evidence="3 6" id="KW-0812">Transmembrane</keyword>
<organism evidence="7 8">
    <name type="scientific">Aliiroseovarius crassostreae</name>
    <dbReference type="NCBI Taxonomy" id="154981"/>
    <lineage>
        <taxon>Bacteria</taxon>
        <taxon>Pseudomonadati</taxon>
        <taxon>Pseudomonadota</taxon>
        <taxon>Alphaproteobacteria</taxon>
        <taxon>Rhodobacterales</taxon>
        <taxon>Paracoccaceae</taxon>
        <taxon>Aliiroseovarius</taxon>
    </lineage>
</organism>
<evidence type="ECO:0000313" key="8">
    <source>
        <dbReference type="Proteomes" id="UP000050471"/>
    </source>
</evidence>
<comment type="subcellular location">
    <subcellularLocation>
        <location evidence="6">Cell membrane</location>
        <topology evidence="6">Multi-pass membrane protein</topology>
    </subcellularLocation>
    <subcellularLocation>
        <location evidence="1">Membrane</location>
    </subcellularLocation>
</comment>
<evidence type="ECO:0000256" key="4">
    <source>
        <dbReference type="ARBA" id="ARBA00022989"/>
    </source>
</evidence>
<evidence type="ECO:0000313" key="7">
    <source>
        <dbReference type="EMBL" id="KPN63385.1"/>
    </source>
</evidence>
<comment type="similarity">
    <text evidence="2 6">Belongs to the SURF1 family.</text>
</comment>
<sequence length="224" mass="24771">MRWKFIFAAVLSLVVLGIFLSLGTWQLQRLQWKEALIAEIDTKIGADPVAVPDTPNAQDHKYLPVGVMGAFDAGGVFVLGSTRDFGAGHRVISAFAMPDGRRVLVDRGFVPVRVGRPDLEASAPMTLTGNLHWPEERDAYTPEDDIAGNIWFARDVEKLAAHLGTDPILIIAREQTDPAIIPMPVTAAGIPNRHLEYVGTWFLLAITWSVMTGFALWRMKRRNA</sequence>
<dbReference type="PANTHER" id="PTHR23427:SF2">
    <property type="entry name" value="SURFEIT LOCUS PROTEIN 1"/>
    <property type="match status" value="1"/>
</dbReference>
<dbReference type="OrthoDB" id="6079986at2"/>
<keyword evidence="8" id="KW-1185">Reference proteome</keyword>
<dbReference type="Proteomes" id="UP000050471">
    <property type="component" value="Unassembled WGS sequence"/>
</dbReference>
<accession>A0A0P7I2T3</accession>
<dbReference type="AlphaFoldDB" id="A0A0P7I2T3"/>
<keyword evidence="4 6" id="KW-1133">Transmembrane helix</keyword>
<dbReference type="PANTHER" id="PTHR23427">
    <property type="entry name" value="SURFEIT LOCUS PROTEIN"/>
    <property type="match status" value="1"/>
</dbReference>
<evidence type="ECO:0000256" key="2">
    <source>
        <dbReference type="ARBA" id="ARBA00007165"/>
    </source>
</evidence>
<dbReference type="InterPro" id="IPR045214">
    <property type="entry name" value="Surf1/Surf4"/>
</dbReference>
<dbReference type="CDD" id="cd06662">
    <property type="entry name" value="SURF1"/>
    <property type="match status" value="1"/>
</dbReference>
<dbReference type="EMBL" id="LKBA01000006">
    <property type="protein sequence ID" value="KPN63385.1"/>
    <property type="molecule type" value="Genomic_DNA"/>
</dbReference>
<dbReference type="Pfam" id="PF02104">
    <property type="entry name" value="SURF1"/>
    <property type="match status" value="1"/>
</dbReference>
<keyword evidence="6" id="KW-1003">Cell membrane</keyword>
<name>A0A0P7I2T3_9RHOB</name>
<evidence type="ECO:0000256" key="1">
    <source>
        <dbReference type="ARBA" id="ARBA00004370"/>
    </source>
</evidence>
<evidence type="ECO:0000256" key="6">
    <source>
        <dbReference type="RuleBase" id="RU363076"/>
    </source>
</evidence>
<protein>
    <recommendedName>
        <fullName evidence="6">SURF1-like protein</fullName>
    </recommendedName>
</protein>
<evidence type="ECO:0000256" key="5">
    <source>
        <dbReference type="ARBA" id="ARBA00023136"/>
    </source>
</evidence>
<reference evidence="7 8" key="1">
    <citation type="submission" date="2015-09" db="EMBL/GenBank/DDBJ databases">
        <title>Draft genome sequence of Aliiroseovarius crassostreae CV919-312TSm, the causative agent of Roseovarius Oyster Disease (formerly Juvenile Oyster Disease).</title>
        <authorList>
            <person name="Kessner L."/>
            <person name="Spinard E."/>
            <person name="Nelson D."/>
        </authorList>
    </citation>
    <scope>NUCLEOTIDE SEQUENCE [LARGE SCALE GENOMIC DNA]</scope>
    <source>
        <strain evidence="7 8">CV919-312</strain>
    </source>
</reference>
<dbReference type="InterPro" id="IPR002994">
    <property type="entry name" value="Surf1/Shy1"/>
</dbReference>
<dbReference type="GO" id="GO:0005886">
    <property type="term" value="C:plasma membrane"/>
    <property type="evidence" value="ECO:0007669"/>
    <property type="project" value="UniProtKB-SubCell"/>
</dbReference>
<dbReference type="RefSeq" id="WP_055189668.1">
    <property type="nucleotide sequence ID" value="NZ_FPBS01000002.1"/>
</dbReference>
<keyword evidence="5 6" id="KW-0472">Membrane</keyword>
<proteinExistence type="inferred from homology"/>
<comment type="caution">
    <text evidence="6">Lacks conserved residue(s) required for the propagation of feature annotation.</text>
</comment>
<evidence type="ECO:0000256" key="3">
    <source>
        <dbReference type="ARBA" id="ARBA00022692"/>
    </source>
</evidence>
<dbReference type="PROSITE" id="PS50895">
    <property type="entry name" value="SURF1"/>
    <property type="match status" value="1"/>
</dbReference>
<feature type="transmembrane region" description="Helical" evidence="6">
    <location>
        <begin position="198"/>
        <end position="217"/>
    </location>
</feature>
<dbReference type="STRING" id="154981.AKJ29_11990"/>
<comment type="caution">
    <text evidence="7">The sequence shown here is derived from an EMBL/GenBank/DDBJ whole genome shotgun (WGS) entry which is preliminary data.</text>
</comment>